<name>A0ABP0ULE3_9BRYO</name>
<dbReference type="PROSITE" id="PS51151">
    <property type="entry name" value="NAC_AB"/>
    <property type="match status" value="1"/>
</dbReference>
<dbReference type="InterPro" id="IPR039370">
    <property type="entry name" value="BTF3"/>
</dbReference>
<comment type="subunit">
    <text evidence="2">Part of the nascent polypeptide-associated complex (NAC).</text>
</comment>
<evidence type="ECO:0000256" key="3">
    <source>
        <dbReference type="SAM" id="MobiDB-lite"/>
    </source>
</evidence>
<keyword evidence="6" id="KW-1185">Reference proteome</keyword>
<feature type="domain" description="NAC-A/B" evidence="4">
    <location>
        <begin position="33"/>
        <end position="97"/>
    </location>
</feature>
<accession>A0ABP0ULE3</accession>
<dbReference type="Pfam" id="PF01849">
    <property type="entry name" value="NAC"/>
    <property type="match status" value="1"/>
</dbReference>
<proteinExistence type="inferred from homology"/>
<dbReference type="Gene3D" id="2.20.70.30">
    <property type="entry name" value="Nascent polypeptide-associated complex domain"/>
    <property type="match status" value="1"/>
</dbReference>
<feature type="compositionally biased region" description="Acidic residues" evidence="3">
    <location>
        <begin position="127"/>
        <end position="145"/>
    </location>
</feature>
<keyword evidence="2" id="KW-0804">Transcription</keyword>
<feature type="region of interest" description="Disordered" evidence="3">
    <location>
        <begin position="120"/>
        <end position="154"/>
    </location>
</feature>
<protein>
    <recommendedName>
        <fullName evidence="2">Nascent polypeptide-associated complex subunit beta</fullName>
    </recommendedName>
</protein>
<organism evidence="5 6">
    <name type="scientific">Sphagnum troendelagicum</name>
    <dbReference type="NCBI Taxonomy" id="128251"/>
    <lineage>
        <taxon>Eukaryota</taxon>
        <taxon>Viridiplantae</taxon>
        <taxon>Streptophyta</taxon>
        <taxon>Embryophyta</taxon>
        <taxon>Bryophyta</taxon>
        <taxon>Sphagnophytina</taxon>
        <taxon>Sphagnopsida</taxon>
        <taxon>Sphagnales</taxon>
        <taxon>Sphagnaceae</taxon>
        <taxon>Sphagnum</taxon>
    </lineage>
</organism>
<comment type="similarity">
    <text evidence="1 2">Belongs to the NAC-beta family.</text>
</comment>
<dbReference type="PANTHER" id="PTHR10351">
    <property type="entry name" value="TRANSCRIPTION FACTOR BTF3 FAMILY MEMBER"/>
    <property type="match status" value="1"/>
</dbReference>
<dbReference type="InterPro" id="IPR038187">
    <property type="entry name" value="NAC_A/B_dom_sf"/>
</dbReference>
<dbReference type="Proteomes" id="UP001497512">
    <property type="component" value="Chromosome 4"/>
</dbReference>
<dbReference type="CDD" id="cd22055">
    <property type="entry name" value="NAC_BTF3"/>
    <property type="match status" value="1"/>
</dbReference>
<keyword evidence="2" id="KW-0805">Transcription regulation</keyword>
<evidence type="ECO:0000256" key="1">
    <source>
        <dbReference type="ARBA" id="ARBA00005296"/>
    </source>
</evidence>
<sequence>MNKEKLMKMASAVRTGGKGSVRRKKKAVHKTTTTDDKRLQSTLKRLAVNTIPGIEEVNIFKDETVIHFVNPKVQASIAANTWVVSGPSQTKKLQELLPGIINQLGPDNLVNLKKIAQQFQRQQSAGAEDEDDDEVPDLVEGESFEEASKQEVAA</sequence>
<dbReference type="EMBL" id="OZ019896">
    <property type="protein sequence ID" value="CAK9224131.1"/>
    <property type="molecule type" value="Genomic_DNA"/>
</dbReference>
<evidence type="ECO:0000256" key="2">
    <source>
        <dbReference type="RuleBase" id="RU361272"/>
    </source>
</evidence>
<evidence type="ECO:0000313" key="5">
    <source>
        <dbReference type="EMBL" id="CAK9224131.1"/>
    </source>
</evidence>
<reference evidence="5" key="1">
    <citation type="submission" date="2024-02" db="EMBL/GenBank/DDBJ databases">
        <authorList>
            <consortium name="ELIXIR-Norway"/>
            <consortium name="Elixir Norway"/>
        </authorList>
    </citation>
    <scope>NUCLEOTIDE SEQUENCE</scope>
</reference>
<dbReference type="SMART" id="SM01407">
    <property type="entry name" value="NAC"/>
    <property type="match status" value="1"/>
</dbReference>
<evidence type="ECO:0000259" key="4">
    <source>
        <dbReference type="PROSITE" id="PS51151"/>
    </source>
</evidence>
<evidence type="ECO:0000313" key="6">
    <source>
        <dbReference type="Proteomes" id="UP001497512"/>
    </source>
</evidence>
<gene>
    <name evidence="5" type="ORF">CSSPTR1EN2_LOCUS17178</name>
</gene>
<dbReference type="InterPro" id="IPR002715">
    <property type="entry name" value="Nas_poly-pep-assoc_cplx_dom"/>
</dbReference>